<evidence type="ECO:0000256" key="1">
    <source>
        <dbReference type="SAM" id="MobiDB-lite"/>
    </source>
</evidence>
<dbReference type="GO" id="GO:0043565">
    <property type="term" value="F:sequence-specific DNA binding"/>
    <property type="evidence" value="ECO:0007669"/>
    <property type="project" value="TreeGrafter"/>
</dbReference>
<dbReference type="Pfam" id="PF13843">
    <property type="entry name" value="DDE_Tnp_1_7"/>
    <property type="match status" value="1"/>
</dbReference>
<evidence type="ECO:0000313" key="3">
    <source>
        <dbReference type="EMBL" id="KAK6167101.1"/>
    </source>
</evidence>
<organism evidence="3 4">
    <name type="scientific">Patella caerulea</name>
    <name type="common">Rayed Mediterranean limpet</name>
    <dbReference type="NCBI Taxonomy" id="87958"/>
    <lineage>
        <taxon>Eukaryota</taxon>
        <taxon>Metazoa</taxon>
        <taxon>Spiralia</taxon>
        <taxon>Lophotrochozoa</taxon>
        <taxon>Mollusca</taxon>
        <taxon>Gastropoda</taxon>
        <taxon>Patellogastropoda</taxon>
        <taxon>Patelloidea</taxon>
        <taxon>Patellidae</taxon>
        <taxon>Patella</taxon>
    </lineage>
</organism>
<dbReference type="PANTHER" id="PTHR47055">
    <property type="entry name" value="DDE_TNP_1_7 DOMAIN-CONTAINING PROTEIN"/>
    <property type="match status" value="1"/>
</dbReference>
<comment type="caution">
    <text evidence="3">The sequence shown here is derived from an EMBL/GenBank/DDBJ whole genome shotgun (WGS) entry which is preliminary data.</text>
</comment>
<dbReference type="AlphaFoldDB" id="A0AAN8G3V5"/>
<dbReference type="InterPro" id="IPR052638">
    <property type="entry name" value="PiggyBac_TE-derived"/>
</dbReference>
<evidence type="ECO:0000259" key="2">
    <source>
        <dbReference type="Pfam" id="PF13843"/>
    </source>
</evidence>
<dbReference type="Proteomes" id="UP001347796">
    <property type="component" value="Unassembled WGS sequence"/>
</dbReference>
<dbReference type="EMBL" id="JAZGQO010000018">
    <property type="protein sequence ID" value="KAK6167101.1"/>
    <property type="molecule type" value="Genomic_DNA"/>
</dbReference>
<dbReference type="PANTHER" id="PTHR47055:SF3">
    <property type="entry name" value="PHORBOL-ESTER_DAG-TYPE DOMAIN-CONTAINING PROTEIN"/>
    <property type="match status" value="1"/>
</dbReference>
<proteinExistence type="predicted"/>
<evidence type="ECO:0000313" key="4">
    <source>
        <dbReference type="Proteomes" id="UP001347796"/>
    </source>
</evidence>
<keyword evidence="4" id="KW-1185">Reference proteome</keyword>
<sequence length="561" mass="63597">MPYHRTRKLFNLEAVLDEIDNDVIDINNVVIVPPNNLGNLSDEDEDENADVMPADVPGELEVEYNDSASESSSGSNNSDDETEVTPPVTKRAKKSKSAPVRWNNSEDILADTRDSIDPLEETHAELCDKTPYELFLLFLNDGVVNLIVDETNRFAKQKNNHLFELKSVEFLRFIGILLLSGYHSLPQQHLYWETADDTRIPIVANAMSRNRFCEIKKYIHLANNEGINVNDKAAKVRPSIDSINQGLVQFGVFSKDLSGDEQIVPYFGKHSAKMFMCNKPVKFGYKFWVLASAQGFPYKIDLYCGKETNKTKTGTVGASVIFNLLTVVENPKAHTITFDNFFTDYDLLKSLADKGFAATGTVRENRMKGAILPKSRSMKKKIVARGTTEFCSTGSIVACCWKDNKPVYCMSNYLGVTPTEKKRRYSQQEKKHIHIECPQMIASYNKTMGGVDLCDRFLSSYRPTIRGKKWYFPIFTHGINICVVAAWRLSCAIGQKYSQLEFLRLIVRCLLKIEKAEMKAREYGPATQLDEIRFDKTGHECIESKGRSVSIVPQKYVLPMW</sequence>
<reference evidence="3 4" key="1">
    <citation type="submission" date="2024-01" db="EMBL/GenBank/DDBJ databases">
        <title>The genome of the rayed Mediterranean limpet Patella caerulea (Linnaeus, 1758).</title>
        <authorList>
            <person name="Anh-Thu Weber A."/>
            <person name="Halstead-Nussloch G."/>
        </authorList>
    </citation>
    <scope>NUCLEOTIDE SEQUENCE [LARGE SCALE GENOMIC DNA]</scope>
    <source>
        <strain evidence="3">AATW-2023a</strain>
        <tissue evidence="3">Whole specimen</tissue>
    </source>
</reference>
<accession>A0AAN8G3V5</accession>
<feature type="domain" description="PiggyBac transposable element-derived protein" evidence="2">
    <location>
        <begin position="130"/>
        <end position="487"/>
    </location>
</feature>
<name>A0AAN8G3V5_PATCE</name>
<feature type="region of interest" description="Disordered" evidence="1">
    <location>
        <begin position="64"/>
        <end position="99"/>
    </location>
</feature>
<feature type="compositionally biased region" description="Low complexity" evidence="1">
    <location>
        <begin position="65"/>
        <end position="77"/>
    </location>
</feature>
<protein>
    <recommendedName>
        <fullName evidence="2">PiggyBac transposable element-derived protein domain-containing protein</fullName>
    </recommendedName>
</protein>
<dbReference type="InterPro" id="IPR029526">
    <property type="entry name" value="PGBD"/>
</dbReference>
<gene>
    <name evidence="3" type="ORF">SNE40_021205</name>
</gene>